<evidence type="ECO:0000259" key="4">
    <source>
        <dbReference type="SMART" id="SM00382"/>
    </source>
</evidence>
<evidence type="ECO:0000256" key="3">
    <source>
        <dbReference type="SAM" id="MobiDB-lite"/>
    </source>
</evidence>
<dbReference type="PANTHER" id="PTHR23389:SF6">
    <property type="entry name" value="REPLICATION FACTOR C SUBUNIT 1"/>
    <property type="match status" value="1"/>
</dbReference>
<evidence type="ECO:0000313" key="5">
    <source>
        <dbReference type="EMBL" id="CAG8586586.1"/>
    </source>
</evidence>
<feature type="region of interest" description="Disordered" evidence="3">
    <location>
        <begin position="58"/>
        <end position="143"/>
    </location>
</feature>
<comment type="similarity">
    <text evidence="1">Belongs to the activator 1 large subunit family.</text>
</comment>
<evidence type="ECO:0000256" key="2">
    <source>
        <dbReference type="ARBA" id="ARBA00022705"/>
    </source>
</evidence>
<keyword evidence="2" id="KW-0235">DNA replication</keyword>
<keyword evidence="6" id="KW-1185">Reference proteome</keyword>
<dbReference type="InterPro" id="IPR013725">
    <property type="entry name" value="DNA_replication_fac_RFC1_C"/>
</dbReference>
<dbReference type="PIRSF" id="PIRSF036578">
    <property type="entry name" value="RFC1"/>
    <property type="match status" value="1"/>
</dbReference>
<dbReference type="InterPro" id="IPR003593">
    <property type="entry name" value="AAA+_ATPase"/>
</dbReference>
<dbReference type="SMART" id="SM00382">
    <property type="entry name" value="AAA"/>
    <property type="match status" value="1"/>
</dbReference>
<dbReference type="Pfam" id="PF08432">
    <property type="entry name" value="Vfa1"/>
    <property type="match status" value="1"/>
</dbReference>
<dbReference type="InterPro" id="IPR003959">
    <property type="entry name" value="ATPase_AAA_core"/>
</dbReference>
<dbReference type="SUPFAM" id="SSF48019">
    <property type="entry name" value="post-AAA+ oligomerization domain-like"/>
    <property type="match status" value="1"/>
</dbReference>
<dbReference type="PANTHER" id="PTHR23389">
    <property type="entry name" value="CHROMOSOME TRANSMISSION FIDELITY FACTOR 18"/>
    <property type="match status" value="1"/>
</dbReference>
<feature type="compositionally biased region" description="Pro residues" evidence="3">
    <location>
        <begin position="131"/>
        <end position="141"/>
    </location>
</feature>
<dbReference type="Pfam" id="PF25361">
    <property type="entry name" value="AAA_lid_RFC1"/>
    <property type="match status" value="1"/>
</dbReference>
<feature type="domain" description="AAA+ ATPase" evidence="4">
    <location>
        <begin position="213"/>
        <end position="347"/>
    </location>
</feature>
<dbReference type="InterPro" id="IPR013640">
    <property type="entry name" value="Vfa1"/>
</dbReference>
<comment type="caution">
    <text evidence="5">The sequence shown here is derived from an EMBL/GenBank/DDBJ whole genome shotgun (WGS) entry which is preliminary data.</text>
</comment>
<proteinExistence type="inferred from homology"/>
<feature type="compositionally biased region" description="Polar residues" evidence="3">
    <location>
        <begin position="697"/>
        <end position="712"/>
    </location>
</feature>
<dbReference type="Gene3D" id="1.20.272.10">
    <property type="match status" value="1"/>
</dbReference>
<dbReference type="Gene3D" id="3.40.50.300">
    <property type="entry name" value="P-loop containing nucleotide triphosphate hydrolases"/>
    <property type="match status" value="1"/>
</dbReference>
<dbReference type="EMBL" id="CAJVQB010002772">
    <property type="protein sequence ID" value="CAG8586586.1"/>
    <property type="molecule type" value="Genomic_DNA"/>
</dbReference>
<gene>
    <name evidence="5" type="ORF">GMARGA_LOCUS6204</name>
</gene>
<organism evidence="5 6">
    <name type="scientific">Gigaspora margarita</name>
    <dbReference type="NCBI Taxonomy" id="4874"/>
    <lineage>
        <taxon>Eukaryota</taxon>
        <taxon>Fungi</taxon>
        <taxon>Fungi incertae sedis</taxon>
        <taxon>Mucoromycota</taxon>
        <taxon>Glomeromycotina</taxon>
        <taxon>Glomeromycetes</taxon>
        <taxon>Diversisporales</taxon>
        <taxon>Gigasporaceae</taxon>
        <taxon>Gigaspora</taxon>
    </lineage>
</organism>
<dbReference type="InterPro" id="IPR027417">
    <property type="entry name" value="P-loop_NTPase"/>
</dbReference>
<evidence type="ECO:0000313" key="6">
    <source>
        <dbReference type="Proteomes" id="UP000789901"/>
    </source>
</evidence>
<sequence>MTTHAVPVLKNLYTHRTATTERPCFVCNQFTKAVLTTDNGLDWFYTCTSHLNDHGFATVVPEPEKPPPIPPKSTEKKEPTKKEKNADKTAKDEKDTKDSTETKDDKDEKNEDEKKKDEKSKGKKETNKEQLPPPITSPPKPKQYVLHRDIFYLRESNLNKKRREQKVQSLLEQLPSPRSLKELCGNKSAVENLQKWLKAWESNLKSGFDFNSKFPAVLLAGPPGIGKTTAAHLIGKLEGYDVKEFNASDTRSKKALEMAVKTATHNTSIVGFFQPERSENEVRKMGRTLIIMDEVDGMSAGDRGGVAELVQLIKKTQIPIICICNEKGKKLQSLTNVCQEIRFQKEDLKFSQPNIADEIINGANADIRQILNRLSSWKLSNNSINYNEGKALNKASEKNVILDPFDITSRLFGTSIWNNRAGNVNDKLELYYHESDILPLMIQENYLKIKPHINSNTIERDDVNPDDLEQIAILEAISKAAASISDGAMCDSMIHGSQPQWTLMPVHGIFSCVIPTYYVHGINTSGARYAFPSSLGQISRTNKYKRILREIQIHMRLKVSGDKNEIRQSYLPALFTALSQPLIEKGSEGIAEVIDLMDQYYLNKDDWDAIMELSFGGDKILKEIDKSVKAAFTKKYNSSSHPVPFLKASSVKSSKAAAASVDVPDFEDAMEVEEVAKEEEVVSDDDEDISKDKFIKQKSNAAASTRRTSTGC</sequence>
<reference evidence="5 6" key="1">
    <citation type="submission" date="2021-06" db="EMBL/GenBank/DDBJ databases">
        <authorList>
            <person name="Kallberg Y."/>
            <person name="Tangrot J."/>
            <person name="Rosling A."/>
        </authorList>
    </citation>
    <scope>NUCLEOTIDE SEQUENCE [LARGE SCALE GENOMIC DNA]</scope>
    <source>
        <strain evidence="5 6">120-4 pot B 10/14</strain>
    </source>
</reference>
<accession>A0ABN7UFV6</accession>
<feature type="region of interest" description="Disordered" evidence="3">
    <location>
        <begin position="675"/>
        <end position="712"/>
    </location>
</feature>
<dbReference type="SUPFAM" id="SSF52540">
    <property type="entry name" value="P-loop containing nucleoside triphosphate hydrolases"/>
    <property type="match status" value="1"/>
</dbReference>
<feature type="compositionally biased region" description="Basic and acidic residues" evidence="3">
    <location>
        <begin position="73"/>
        <end position="128"/>
    </location>
</feature>
<dbReference type="CDD" id="cd00009">
    <property type="entry name" value="AAA"/>
    <property type="match status" value="1"/>
</dbReference>
<name>A0ABN7UFV6_GIGMA</name>
<dbReference type="Proteomes" id="UP000789901">
    <property type="component" value="Unassembled WGS sequence"/>
</dbReference>
<protein>
    <submittedName>
        <fullName evidence="5">31390_t:CDS:1</fullName>
    </submittedName>
</protein>
<evidence type="ECO:0000256" key="1">
    <source>
        <dbReference type="ARBA" id="ARBA00006116"/>
    </source>
</evidence>
<dbReference type="InterPro" id="IPR012178">
    <property type="entry name" value="RFC1"/>
</dbReference>
<dbReference type="Pfam" id="PF00004">
    <property type="entry name" value="AAA"/>
    <property type="match status" value="1"/>
</dbReference>
<dbReference type="Pfam" id="PF08519">
    <property type="entry name" value="RFC1"/>
    <property type="match status" value="1"/>
</dbReference>
<dbReference type="InterPro" id="IPR008921">
    <property type="entry name" value="DNA_pol3_clamp-load_cplx_C"/>
</dbReference>